<keyword evidence="2" id="KW-1185">Reference proteome</keyword>
<evidence type="ECO:0000313" key="1">
    <source>
        <dbReference type="EMBL" id="KAJ7561968.1"/>
    </source>
</evidence>
<dbReference type="Proteomes" id="UP001162992">
    <property type="component" value="Chromosome 3"/>
</dbReference>
<protein>
    <submittedName>
        <fullName evidence="1">Uncharacterized protein</fullName>
    </submittedName>
</protein>
<evidence type="ECO:0000313" key="2">
    <source>
        <dbReference type="Proteomes" id="UP001162992"/>
    </source>
</evidence>
<accession>A0ACC2E6F8</accession>
<dbReference type="EMBL" id="CM055094">
    <property type="protein sequence ID" value="KAJ7561968.1"/>
    <property type="molecule type" value="Genomic_DNA"/>
</dbReference>
<reference evidence="2" key="1">
    <citation type="journal article" date="2024" name="Proc. Natl. Acad. Sci. U.S.A.">
        <title>Extraordinary preservation of gene collinearity over three hundred million years revealed in homosporous lycophytes.</title>
        <authorList>
            <person name="Li C."/>
            <person name="Wickell D."/>
            <person name="Kuo L.Y."/>
            <person name="Chen X."/>
            <person name="Nie B."/>
            <person name="Liao X."/>
            <person name="Peng D."/>
            <person name="Ji J."/>
            <person name="Jenkins J."/>
            <person name="Williams M."/>
            <person name="Shu S."/>
            <person name="Plott C."/>
            <person name="Barry K."/>
            <person name="Rajasekar S."/>
            <person name="Grimwood J."/>
            <person name="Han X."/>
            <person name="Sun S."/>
            <person name="Hou Z."/>
            <person name="He W."/>
            <person name="Dai G."/>
            <person name="Sun C."/>
            <person name="Schmutz J."/>
            <person name="Leebens-Mack J.H."/>
            <person name="Li F.W."/>
            <person name="Wang L."/>
        </authorList>
    </citation>
    <scope>NUCLEOTIDE SEQUENCE [LARGE SCALE GENOMIC DNA]</scope>
    <source>
        <strain evidence="2">cv. PW_Plant_1</strain>
    </source>
</reference>
<comment type="caution">
    <text evidence="1">The sequence shown here is derived from an EMBL/GenBank/DDBJ whole genome shotgun (WGS) entry which is preliminary data.</text>
</comment>
<organism evidence="1 2">
    <name type="scientific">Diphasiastrum complanatum</name>
    <name type="common">Issler's clubmoss</name>
    <name type="synonym">Lycopodium complanatum</name>
    <dbReference type="NCBI Taxonomy" id="34168"/>
    <lineage>
        <taxon>Eukaryota</taxon>
        <taxon>Viridiplantae</taxon>
        <taxon>Streptophyta</taxon>
        <taxon>Embryophyta</taxon>
        <taxon>Tracheophyta</taxon>
        <taxon>Lycopodiopsida</taxon>
        <taxon>Lycopodiales</taxon>
        <taxon>Lycopodiaceae</taxon>
        <taxon>Lycopodioideae</taxon>
        <taxon>Diphasiastrum</taxon>
    </lineage>
</organism>
<proteinExistence type="predicted"/>
<sequence>MAFLMMMMMMRTMKKLKLKLEPICCGMSWRLFFVAWMLLAFSSRTQGLQDVLPGLPVTVRPLAATFLDSSPGAKPGALIACERLRIPGYSRLANLHKFPHTVRVKVESTNTPVHKFKSSVVDVCFHGNNSLELGQCAKESWYPLEKGVWTAIKSPFQTKYLDIRAIESFTETPLVVSSQEELHFFRVALLVVGTLLLLIAPVVSKWVPFYYSSAMTLGILLVVLILLYQGMKLLPTGRKSTLYIVMYGSLVGFGTVILRYIAKLLSPILLELGLDEGTLNPVAAFLLIGVVVMGAWLGFWGVRKLVLTGDGSVDDGTAEFVKWAIRLVGAVMLLQSSVDGLFALVGLLFGILISSVGKSFIKILPEASQLLWSIFKESKYRLHFSPSPYRNNVKFQKKDAHSGVPFPVSPSSPQINSSLKNEQDFYSTFHSTTRKQFSKREWDEFTKTNTQQAVRELLASSDFSNWVLHNAGRIKIIPNEVREERADDEIELTAAMEETDTSGWF</sequence>
<gene>
    <name evidence="1" type="ORF">O6H91_03G050300</name>
</gene>
<name>A0ACC2E6F8_DIPCM</name>